<feature type="non-terminal residue" evidence="1">
    <location>
        <position position="108"/>
    </location>
</feature>
<name>A0A2H0D178_9BACT</name>
<proteinExistence type="predicted"/>
<evidence type="ECO:0000313" key="2">
    <source>
        <dbReference type="Proteomes" id="UP000230159"/>
    </source>
</evidence>
<dbReference type="Proteomes" id="UP000230159">
    <property type="component" value="Unassembled WGS sequence"/>
</dbReference>
<protein>
    <submittedName>
        <fullName evidence="1">Uncharacterized protein</fullName>
    </submittedName>
</protein>
<comment type="caution">
    <text evidence="1">The sequence shown here is derived from an EMBL/GenBank/DDBJ whole genome shotgun (WGS) entry which is preliminary data.</text>
</comment>
<dbReference type="EMBL" id="PCTN01000099">
    <property type="protein sequence ID" value="PIP75719.1"/>
    <property type="molecule type" value="Genomic_DNA"/>
</dbReference>
<sequence>MFGRVDIPEYQLEINPEDLRKLEENIPPAVVNGVFVGHSELNEEYQISVPAVFTYQNKKYKVKVSLRGDYENHWTDIKKSWQIEFDKENLFFGIETIKLILPYDRGYF</sequence>
<evidence type="ECO:0000313" key="1">
    <source>
        <dbReference type="EMBL" id="PIP75719.1"/>
    </source>
</evidence>
<accession>A0A2H0D178</accession>
<dbReference type="AlphaFoldDB" id="A0A2H0D178"/>
<gene>
    <name evidence="1" type="ORF">COW86_02185</name>
</gene>
<organism evidence="1 2">
    <name type="scientific">Candidatus Kuenenbacteria bacterium CG22_combo_CG10-13_8_21_14_all_39_9</name>
    <dbReference type="NCBI Taxonomy" id="1974621"/>
    <lineage>
        <taxon>Bacteria</taxon>
        <taxon>Candidatus Kueneniibacteriota</taxon>
    </lineage>
</organism>
<reference evidence="1 2" key="1">
    <citation type="submission" date="2017-09" db="EMBL/GenBank/DDBJ databases">
        <title>Depth-based differentiation of microbial function through sediment-hosted aquifers and enrichment of novel symbionts in the deep terrestrial subsurface.</title>
        <authorList>
            <person name="Probst A.J."/>
            <person name="Ladd B."/>
            <person name="Jarett J.K."/>
            <person name="Geller-Mcgrath D.E."/>
            <person name="Sieber C.M."/>
            <person name="Emerson J.B."/>
            <person name="Anantharaman K."/>
            <person name="Thomas B.C."/>
            <person name="Malmstrom R."/>
            <person name="Stieglmeier M."/>
            <person name="Klingl A."/>
            <person name="Woyke T."/>
            <person name="Ryan C.M."/>
            <person name="Banfield J.F."/>
        </authorList>
    </citation>
    <scope>NUCLEOTIDE SEQUENCE [LARGE SCALE GENOMIC DNA]</scope>
    <source>
        <strain evidence="1">CG22_combo_CG10-13_8_21_14_all_39_9</strain>
    </source>
</reference>